<dbReference type="CDD" id="cd02012">
    <property type="entry name" value="TPP_TK"/>
    <property type="match status" value="1"/>
</dbReference>
<feature type="site" description="Important for catalytic activity" evidence="19">
    <location>
        <position position="27"/>
    </location>
</feature>
<evidence type="ECO:0000256" key="19">
    <source>
        <dbReference type="PIRSR" id="PIRSR605478-5"/>
    </source>
</evidence>
<dbReference type="Gene3D" id="3.40.50.970">
    <property type="match status" value="2"/>
</dbReference>
<keyword evidence="10" id="KW-0106">Calcium</keyword>
<keyword evidence="11 18" id="KW-0460">Magnesium</keyword>
<dbReference type="InterPro" id="IPR033247">
    <property type="entry name" value="Transketolase_fam"/>
</dbReference>
<comment type="cofactor">
    <cofactor evidence="3">
        <name>Co(2+)</name>
        <dbReference type="ChEBI" id="CHEBI:48828"/>
    </cofactor>
</comment>
<dbReference type="PANTHER" id="PTHR43522:SF2">
    <property type="entry name" value="TRANSKETOLASE 1-RELATED"/>
    <property type="match status" value="1"/>
</dbReference>
<dbReference type="GO" id="GO:0046872">
    <property type="term" value="F:metal ion binding"/>
    <property type="evidence" value="ECO:0007669"/>
    <property type="project" value="UniProtKB-KW"/>
</dbReference>
<dbReference type="FunFam" id="3.40.50.970:FF:000045">
    <property type="entry name" value="Transketolase"/>
    <property type="match status" value="1"/>
</dbReference>
<evidence type="ECO:0000256" key="5">
    <source>
        <dbReference type="ARBA" id="ARBA00007131"/>
    </source>
</evidence>
<evidence type="ECO:0000256" key="18">
    <source>
        <dbReference type="PIRSR" id="PIRSR605478-4"/>
    </source>
</evidence>
<comment type="cofactor">
    <cofactor evidence="17">
        <name>thiamine diphosphate</name>
        <dbReference type="ChEBI" id="CHEBI:58937"/>
    </cofactor>
    <text evidence="17">Binds 1 thiamine pyrophosphate per subunit. During the reaction, the substrate forms a covalent intermediate with the cofactor.</text>
</comment>
<gene>
    <name evidence="22" type="primary">tkt</name>
    <name evidence="22" type="ORF">LACZS2_002007</name>
</gene>
<comment type="cofactor">
    <cofactor evidence="18">
        <name>Mg(2+)</name>
        <dbReference type="ChEBI" id="CHEBI:18420"/>
    </cofactor>
    <text evidence="18">Binds 1 Mg(2+) ion per subunit. Can also utilize other divalent metal cations, such as Ca(2+), Mn(2+) and Co(2+).</text>
</comment>
<evidence type="ECO:0000313" key="22">
    <source>
        <dbReference type="EMBL" id="WLV82818.1"/>
    </source>
</evidence>
<dbReference type="GO" id="GO:0004802">
    <property type="term" value="F:transketolase activity"/>
    <property type="evidence" value="ECO:0007669"/>
    <property type="project" value="UniProtKB-UniRule"/>
</dbReference>
<keyword evidence="23" id="KW-1185">Reference proteome</keyword>
<keyword evidence="20" id="KW-0812">Transmembrane</keyword>
<evidence type="ECO:0000256" key="16">
    <source>
        <dbReference type="PIRSR" id="PIRSR605478-2"/>
    </source>
</evidence>
<dbReference type="SMART" id="SM00861">
    <property type="entry name" value="Transket_pyr"/>
    <property type="match status" value="1"/>
</dbReference>
<comment type="similarity">
    <text evidence="5">Belongs to the transketolase family.</text>
</comment>
<accession>A0ABD7Z6Z7</accession>
<feature type="binding site" evidence="17">
    <location>
        <begin position="115"/>
        <end position="117"/>
    </location>
    <ligand>
        <name>thiamine diphosphate</name>
        <dbReference type="ChEBI" id="CHEBI:58937"/>
    </ligand>
</feature>
<feature type="binding site" evidence="16">
    <location>
        <position position="27"/>
    </location>
    <ligand>
        <name>substrate</name>
    </ligand>
</feature>
<evidence type="ECO:0000259" key="21">
    <source>
        <dbReference type="SMART" id="SM00861"/>
    </source>
</evidence>
<comment type="catalytic activity">
    <reaction evidence="13">
        <text>D-sedoheptulose 7-phosphate + D-glyceraldehyde 3-phosphate = aldehydo-D-ribose 5-phosphate + D-xylulose 5-phosphate</text>
        <dbReference type="Rhea" id="RHEA:10508"/>
        <dbReference type="ChEBI" id="CHEBI:57483"/>
        <dbReference type="ChEBI" id="CHEBI:57737"/>
        <dbReference type="ChEBI" id="CHEBI:58273"/>
        <dbReference type="ChEBI" id="CHEBI:59776"/>
        <dbReference type="EC" id="2.2.1.1"/>
    </reaction>
</comment>
<dbReference type="PANTHER" id="PTHR43522">
    <property type="entry name" value="TRANSKETOLASE"/>
    <property type="match status" value="1"/>
</dbReference>
<evidence type="ECO:0000256" key="11">
    <source>
        <dbReference type="ARBA" id="ARBA00022842"/>
    </source>
</evidence>
<dbReference type="FunFam" id="3.40.50.920:FF:000003">
    <property type="entry name" value="Transketolase"/>
    <property type="match status" value="1"/>
</dbReference>
<evidence type="ECO:0000256" key="3">
    <source>
        <dbReference type="ARBA" id="ARBA00001941"/>
    </source>
</evidence>
<evidence type="ECO:0000256" key="12">
    <source>
        <dbReference type="ARBA" id="ARBA00023052"/>
    </source>
</evidence>
<evidence type="ECO:0000256" key="15">
    <source>
        <dbReference type="PIRSR" id="PIRSR605478-1"/>
    </source>
</evidence>
<dbReference type="InterPro" id="IPR005474">
    <property type="entry name" value="Transketolase_N"/>
</dbReference>
<keyword evidence="12 17" id="KW-0786">Thiamine pyrophosphate</keyword>
<protein>
    <recommendedName>
        <fullName evidence="7 14">Transketolase</fullName>
        <ecNumber evidence="7 14">2.2.1.1</ecNumber>
    </recommendedName>
</protein>
<organism evidence="22 23">
    <name type="scientific">Lacticaseibacillus zeae subsp. silagei</name>
    <dbReference type="NCBI Taxonomy" id="3068307"/>
    <lineage>
        <taxon>Bacteria</taxon>
        <taxon>Bacillati</taxon>
        <taxon>Bacillota</taxon>
        <taxon>Bacilli</taxon>
        <taxon>Lactobacillales</taxon>
        <taxon>Lactobacillaceae</taxon>
        <taxon>Lacticaseibacillus</taxon>
    </lineage>
</organism>
<name>A0ABD7Z6Z7_LACZE</name>
<comment type="cofactor">
    <cofactor evidence="2">
        <name>Mn(2+)</name>
        <dbReference type="ChEBI" id="CHEBI:29035"/>
    </cofactor>
</comment>
<evidence type="ECO:0000256" key="6">
    <source>
        <dbReference type="ARBA" id="ARBA00011738"/>
    </source>
</evidence>
<evidence type="ECO:0000256" key="7">
    <source>
        <dbReference type="ARBA" id="ARBA00013152"/>
    </source>
</evidence>
<feature type="active site" description="Proton donor" evidence="15">
    <location>
        <position position="406"/>
    </location>
</feature>
<feature type="binding site" evidence="17">
    <location>
        <position position="157"/>
    </location>
    <ligand>
        <name>thiamine diphosphate</name>
        <dbReference type="ChEBI" id="CHEBI:58937"/>
    </ligand>
</feature>
<feature type="binding site" evidence="16">
    <location>
        <position position="379"/>
    </location>
    <ligand>
        <name>substrate</name>
    </ligand>
</feature>
<dbReference type="CDD" id="cd07033">
    <property type="entry name" value="TPP_PYR_DXS_TK_like"/>
    <property type="match status" value="1"/>
</dbReference>
<evidence type="ECO:0000256" key="4">
    <source>
        <dbReference type="ARBA" id="ARBA00002931"/>
    </source>
</evidence>
<comment type="subunit">
    <text evidence="6">Homodimer.</text>
</comment>
<dbReference type="RefSeq" id="WP_070652199.1">
    <property type="nucleotide sequence ID" value="NZ_CP132484.1"/>
</dbReference>
<feature type="binding site" evidence="17">
    <location>
        <position position="261"/>
    </location>
    <ligand>
        <name>thiamine diphosphate</name>
        <dbReference type="ChEBI" id="CHEBI:58937"/>
    </ligand>
</feature>
<dbReference type="Pfam" id="PF22613">
    <property type="entry name" value="Transketolase_C_1"/>
    <property type="match status" value="1"/>
</dbReference>
<comment type="function">
    <text evidence="4">Catalyzes the transfer of a two-carbon ketol group from a ketose donor to an aldose acceptor, via a covalent intermediate with the cofactor thiamine pyrophosphate.</text>
</comment>
<dbReference type="SUPFAM" id="SSF52518">
    <property type="entry name" value="Thiamin diphosphate-binding fold (THDP-binding)"/>
    <property type="match status" value="2"/>
</dbReference>
<feature type="site" description="Important for catalytic activity" evidence="19">
    <location>
        <position position="261"/>
    </location>
</feature>
<keyword evidence="20" id="KW-1133">Transmembrane helix</keyword>
<keyword evidence="20" id="KW-0472">Membrane</keyword>
<feature type="binding site" evidence="16">
    <location>
        <position position="352"/>
    </location>
    <ligand>
        <name>substrate</name>
    </ligand>
</feature>
<evidence type="ECO:0000256" key="9">
    <source>
        <dbReference type="ARBA" id="ARBA00022723"/>
    </source>
</evidence>
<evidence type="ECO:0000256" key="17">
    <source>
        <dbReference type="PIRSR" id="PIRSR605478-3"/>
    </source>
</evidence>
<feature type="binding site" evidence="17">
    <location>
        <position position="67"/>
    </location>
    <ligand>
        <name>thiamine diphosphate</name>
        <dbReference type="ChEBI" id="CHEBI:58937"/>
    </ligand>
</feature>
<comment type="cofactor">
    <cofactor evidence="1">
        <name>Ca(2+)</name>
        <dbReference type="ChEBI" id="CHEBI:29108"/>
    </cofactor>
</comment>
<feature type="binding site" evidence="16">
    <location>
        <position position="261"/>
    </location>
    <ligand>
        <name>substrate</name>
    </ligand>
</feature>
<feature type="binding site" evidence="18">
    <location>
        <position position="188"/>
    </location>
    <ligand>
        <name>Mg(2+)</name>
        <dbReference type="ChEBI" id="CHEBI:18420"/>
    </ligand>
</feature>
<feature type="binding site" evidence="17">
    <location>
        <position position="186"/>
    </location>
    <ligand>
        <name>thiamine diphosphate</name>
        <dbReference type="ChEBI" id="CHEBI:58937"/>
    </ligand>
</feature>
<dbReference type="FunFam" id="3.40.50.970:FF:000004">
    <property type="entry name" value="Transketolase"/>
    <property type="match status" value="1"/>
</dbReference>
<evidence type="ECO:0000256" key="20">
    <source>
        <dbReference type="SAM" id="Phobius"/>
    </source>
</evidence>
<evidence type="ECO:0000256" key="2">
    <source>
        <dbReference type="ARBA" id="ARBA00001936"/>
    </source>
</evidence>
<dbReference type="EMBL" id="CP132485">
    <property type="protein sequence ID" value="WLV82818.1"/>
    <property type="molecule type" value="Genomic_DNA"/>
</dbReference>
<feature type="binding site" evidence="16">
    <location>
        <position position="464"/>
    </location>
    <ligand>
        <name>substrate</name>
    </ligand>
</feature>
<evidence type="ECO:0000256" key="8">
    <source>
        <dbReference type="ARBA" id="ARBA00022679"/>
    </source>
</evidence>
<evidence type="ECO:0000256" key="10">
    <source>
        <dbReference type="ARBA" id="ARBA00022837"/>
    </source>
</evidence>
<dbReference type="Pfam" id="PF00456">
    <property type="entry name" value="Transketolase_N"/>
    <property type="match status" value="1"/>
</dbReference>
<feature type="binding site" evidence="16">
    <location>
        <position position="456"/>
    </location>
    <ligand>
        <name>substrate</name>
    </ligand>
</feature>
<feature type="binding site" evidence="16">
    <location>
        <position position="468"/>
    </location>
    <ligand>
        <name>substrate</name>
    </ligand>
</feature>
<evidence type="ECO:0000256" key="13">
    <source>
        <dbReference type="ARBA" id="ARBA00049473"/>
    </source>
</evidence>
<evidence type="ECO:0000256" key="1">
    <source>
        <dbReference type="ARBA" id="ARBA00001913"/>
    </source>
</evidence>
<dbReference type="AlphaFoldDB" id="A0ABD7Z6Z7"/>
<feature type="transmembrane region" description="Helical" evidence="20">
    <location>
        <begin position="61"/>
        <end position="83"/>
    </location>
</feature>
<dbReference type="Proteomes" id="UP001229832">
    <property type="component" value="Chromosome"/>
</dbReference>
<dbReference type="InterPro" id="IPR005475">
    <property type="entry name" value="Transketolase-like_Pyr-bd"/>
</dbReference>
<evidence type="ECO:0000256" key="14">
    <source>
        <dbReference type="NCBIfam" id="TIGR00232"/>
    </source>
</evidence>
<feature type="binding site" evidence="18">
    <location>
        <position position="186"/>
    </location>
    <ligand>
        <name>Mg(2+)</name>
        <dbReference type="ChEBI" id="CHEBI:18420"/>
    </ligand>
</feature>
<evidence type="ECO:0000313" key="23">
    <source>
        <dbReference type="Proteomes" id="UP001229832"/>
    </source>
</evidence>
<feature type="binding site" evidence="18">
    <location>
        <position position="156"/>
    </location>
    <ligand>
        <name>Mg(2+)</name>
        <dbReference type="ChEBI" id="CHEBI:18420"/>
    </ligand>
</feature>
<reference evidence="22 23" key="1">
    <citation type="submission" date="2023-08" db="EMBL/GenBank/DDBJ databases">
        <authorList>
            <person name="Buchebner-Jance M."/>
        </authorList>
    </citation>
    <scope>NUCLEOTIDE SEQUENCE [LARGE SCALE GENOMIC DNA]</scope>
    <source>
        <strain evidence="22 23">NCIMB 15475</strain>
    </source>
</reference>
<dbReference type="GeneID" id="93269679"/>
<keyword evidence="9 18" id="KW-0479">Metal-binding</keyword>
<dbReference type="SUPFAM" id="SSF52922">
    <property type="entry name" value="TK C-terminal domain-like"/>
    <property type="match status" value="1"/>
</dbReference>
<dbReference type="InterPro" id="IPR055152">
    <property type="entry name" value="Transketolase-like_C_2"/>
</dbReference>
<feature type="domain" description="Transketolase-like pyrimidine-binding" evidence="21">
    <location>
        <begin position="349"/>
        <end position="520"/>
    </location>
</feature>
<feature type="binding site" evidence="16">
    <location>
        <position position="515"/>
    </location>
    <ligand>
        <name>substrate</name>
    </ligand>
</feature>
<sequence length="665" mass="73238">MKNLDKLTINTMRTLTVDAVQHAHHGHMGMPLGTAPMGYALWRYFLKVNPKDPEWFNRDRFVLSAGHGSMLLYSLMLLSGFPLTMADIKQFRQLNSKTPGHPEVHKTRGVDLSTGPLGQGFAMAVGLAIAEAHLADRFNRPNFPVIDHYTYVVSGDGDFEEGISQETASLAGQLGLNKLIVLWDANHVTSDGPLTASNTEDGLARFRAMNWNTLEVKDGNDLHEINLAIAAAKRSANKPTLIKVNTVIGYGSTMQGTPAIHSDPVSEQEADHMRAMFGFADKPAFYIPDEVTEGFKPMIERGQKDEASWKLLVAEYNKQYPEEAAELTDFIRGKLAVPDLNDLEIHGDMATRQASGKVLNAIYPKLPILVGGSADLGTSNKTTIMDQYFMSNRRYSGPNIYFGVREFGMATIANGITLHGGLRGYTGTFLVFSDYMRSAIRQAAIMETPTIFVFTHDSVQVGQDGPTHQPIEHLMSLRAMPNLIVFRGADQTEVKAAWDIALKNKTAPTAIILNRQPVPELSRTDMKKAEKGAYVLSDPKDGQTPTGIIIATGSELQLALDAQAQLADEGIAVRVVSMPSWELFEQQPDEYKESILPDEIQNRMSIELGATTGWQQYVGMHGVRMGYDHFGESAPAKDILRMIDFTADHARNLYVAAFGPAKVPL</sequence>
<proteinExistence type="inferred from homology"/>
<dbReference type="EC" id="2.2.1.1" evidence="7 14"/>
<dbReference type="InterPro" id="IPR005478">
    <property type="entry name" value="Transketolase_bac-like"/>
</dbReference>
<keyword evidence="8 22" id="KW-0808">Transferase</keyword>
<dbReference type="NCBIfam" id="TIGR00232">
    <property type="entry name" value="tktlase_bact"/>
    <property type="match status" value="1"/>
</dbReference>
<feature type="binding site" evidence="17">
    <location>
        <position position="432"/>
    </location>
    <ligand>
        <name>thiamine diphosphate</name>
        <dbReference type="ChEBI" id="CHEBI:58937"/>
    </ligand>
</feature>
<dbReference type="InterPro" id="IPR009014">
    <property type="entry name" value="Transketo_C/PFOR_II"/>
</dbReference>
<dbReference type="Pfam" id="PF02779">
    <property type="entry name" value="Transket_pyr"/>
    <property type="match status" value="1"/>
</dbReference>
<dbReference type="Gene3D" id="3.40.50.920">
    <property type="match status" value="1"/>
</dbReference>
<dbReference type="InterPro" id="IPR029061">
    <property type="entry name" value="THDP-binding"/>
</dbReference>